<evidence type="ECO:0008006" key="3">
    <source>
        <dbReference type="Google" id="ProtNLM"/>
    </source>
</evidence>
<reference evidence="1 2" key="1">
    <citation type="submission" date="2020-08" db="EMBL/GenBank/DDBJ databases">
        <title>Genomic Encyclopedia of Type Strains, Phase IV (KMG-IV): sequencing the most valuable type-strain genomes for metagenomic binning, comparative biology and taxonomic classification.</title>
        <authorList>
            <person name="Goeker M."/>
        </authorList>
    </citation>
    <scope>NUCLEOTIDE SEQUENCE [LARGE SCALE GENOMIC DNA]</scope>
    <source>
        <strain evidence="1 2">DSM 26287</strain>
    </source>
</reference>
<dbReference type="Gene3D" id="1.10.10.1130">
    <property type="entry name" value="Uncharacterised protein PF10982, DUF2789"/>
    <property type="match status" value="1"/>
</dbReference>
<organism evidence="1 2">
    <name type="scientific">Thalassotalea piscium</name>
    <dbReference type="NCBI Taxonomy" id="1230533"/>
    <lineage>
        <taxon>Bacteria</taxon>
        <taxon>Pseudomonadati</taxon>
        <taxon>Pseudomonadota</taxon>
        <taxon>Gammaproteobacteria</taxon>
        <taxon>Alteromonadales</taxon>
        <taxon>Colwelliaceae</taxon>
        <taxon>Thalassotalea</taxon>
    </lineage>
</organism>
<comment type="caution">
    <text evidence="1">The sequence shown here is derived from an EMBL/GenBank/DDBJ whole genome shotgun (WGS) entry which is preliminary data.</text>
</comment>
<gene>
    <name evidence="1" type="ORF">HNQ55_002509</name>
</gene>
<proteinExistence type="predicted"/>
<dbReference type="Proteomes" id="UP000537141">
    <property type="component" value="Unassembled WGS sequence"/>
</dbReference>
<dbReference type="RefSeq" id="WP_184424755.1">
    <property type="nucleotide sequence ID" value="NZ_AP027362.1"/>
</dbReference>
<accession>A0A7X0NIE1</accession>
<dbReference type="Pfam" id="PF10982">
    <property type="entry name" value="DUF2789"/>
    <property type="match status" value="1"/>
</dbReference>
<dbReference type="EMBL" id="JACHHU010000022">
    <property type="protein sequence ID" value="MBB6543985.1"/>
    <property type="molecule type" value="Genomic_DNA"/>
</dbReference>
<name>A0A7X0NIE1_9GAMM</name>
<dbReference type="InterPro" id="IPR021250">
    <property type="entry name" value="DUF2789"/>
</dbReference>
<evidence type="ECO:0000313" key="1">
    <source>
        <dbReference type="EMBL" id="MBB6543985.1"/>
    </source>
</evidence>
<keyword evidence="2" id="KW-1185">Reference proteome</keyword>
<evidence type="ECO:0000313" key="2">
    <source>
        <dbReference type="Proteomes" id="UP000537141"/>
    </source>
</evidence>
<sequence>MDRSVHTMSCLFAQLGKTNNAKDIEAFIKSHKGLPASTPLHQANFWNESQARFLKEAIYEDSDWAEIVDSLDTQLR</sequence>
<dbReference type="AlphaFoldDB" id="A0A7X0NIE1"/>
<protein>
    <recommendedName>
        <fullName evidence="3">DUF2789 domain-containing protein</fullName>
    </recommendedName>
</protein>
<dbReference type="InterPro" id="IPR038086">
    <property type="entry name" value="DUF2789_sf"/>
</dbReference>